<keyword evidence="2" id="KW-1185">Reference proteome</keyword>
<sequence>MVFVLKTIKQSRGNIDELRSETIGAVSDIVLQRPDWSEDRAGDFMAAFDDMPLGAMREQAVALRPWPVRATLRTLIYLELLRTLDRPMQDAA</sequence>
<dbReference type="AlphaFoldDB" id="A0A2P7BQ03"/>
<dbReference type="Proteomes" id="UP000241444">
    <property type="component" value="Unassembled WGS sequence"/>
</dbReference>
<name>A0A2P7BQ03_9HYPH</name>
<organism evidence="1 2">
    <name type="scientific">Phyllobacterium brassicacearum</name>
    <dbReference type="NCBI Taxonomy" id="314235"/>
    <lineage>
        <taxon>Bacteria</taxon>
        <taxon>Pseudomonadati</taxon>
        <taxon>Pseudomonadota</taxon>
        <taxon>Alphaproteobacteria</taxon>
        <taxon>Hyphomicrobiales</taxon>
        <taxon>Phyllobacteriaceae</taxon>
        <taxon>Phyllobacterium</taxon>
    </lineage>
</organism>
<protein>
    <submittedName>
        <fullName evidence="1">Uncharacterized protein</fullName>
    </submittedName>
</protein>
<reference evidence="2" key="1">
    <citation type="submission" date="2017-11" db="EMBL/GenBank/DDBJ databases">
        <authorList>
            <person name="Kuznetsova I."/>
            <person name="Sazanova A."/>
            <person name="Chirak E."/>
            <person name="Safronova V."/>
            <person name="Willems A."/>
        </authorList>
    </citation>
    <scope>NUCLEOTIDE SEQUENCE [LARGE SCALE GENOMIC DNA]</scope>
    <source>
        <strain evidence="2">STM 196</strain>
    </source>
</reference>
<gene>
    <name evidence="1" type="ORF">CU102_12300</name>
</gene>
<comment type="caution">
    <text evidence="1">The sequence shown here is derived from an EMBL/GenBank/DDBJ whole genome shotgun (WGS) entry which is preliminary data.</text>
</comment>
<accession>A0A2P7BQ03</accession>
<dbReference type="EMBL" id="PGGO01000008">
    <property type="protein sequence ID" value="PSH68539.1"/>
    <property type="molecule type" value="Genomic_DNA"/>
</dbReference>
<evidence type="ECO:0000313" key="2">
    <source>
        <dbReference type="Proteomes" id="UP000241444"/>
    </source>
</evidence>
<proteinExistence type="predicted"/>
<evidence type="ECO:0000313" key="1">
    <source>
        <dbReference type="EMBL" id="PSH68539.1"/>
    </source>
</evidence>